<feature type="compositionally biased region" description="Basic and acidic residues" evidence="5">
    <location>
        <begin position="833"/>
        <end position="848"/>
    </location>
</feature>
<dbReference type="Pfam" id="PF14655">
    <property type="entry name" value="RAB3GAP2_N"/>
    <property type="match status" value="1"/>
</dbReference>
<comment type="similarity">
    <text evidence="2">Belongs to the Rab3-GAP regulatory subunit family.</text>
</comment>
<dbReference type="Pfam" id="PF14656">
    <property type="entry name" value="RAB3GAP2_C"/>
    <property type="match status" value="1"/>
</dbReference>
<organism evidence="9">
    <name type="scientific">Neodiprion lecontei</name>
    <name type="common">Redheaded pine sawfly</name>
    <dbReference type="NCBI Taxonomy" id="441921"/>
    <lineage>
        <taxon>Eukaryota</taxon>
        <taxon>Metazoa</taxon>
        <taxon>Ecdysozoa</taxon>
        <taxon>Arthropoda</taxon>
        <taxon>Hexapoda</taxon>
        <taxon>Insecta</taxon>
        <taxon>Pterygota</taxon>
        <taxon>Neoptera</taxon>
        <taxon>Endopterygota</taxon>
        <taxon>Hymenoptera</taxon>
        <taxon>Tenthredinoidea</taxon>
        <taxon>Diprionidae</taxon>
        <taxon>Diprioninae</taxon>
        <taxon>Neodiprion</taxon>
    </lineage>
</organism>
<evidence type="ECO:0000313" key="9">
    <source>
        <dbReference type="RefSeq" id="XP_015523685.1"/>
    </source>
</evidence>
<dbReference type="Proteomes" id="UP000829291">
    <property type="component" value="Chromosome 3"/>
</dbReference>
<dbReference type="InterPro" id="IPR029257">
    <property type="entry name" value="RAB3GAP2_C"/>
</dbReference>
<dbReference type="CTD" id="34626"/>
<keyword evidence="8" id="KW-1185">Reference proteome</keyword>
<evidence type="ECO:0000256" key="4">
    <source>
        <dbReference type="ARBA" id="ARBA00022490"/>
    </source>
</evidence>
<proteinExistence type="inferred from homology"/>
<dbReference type="PANTHER" id="PTHR12472">
    <property type="entry name" value="RAB3-GAP REGULATORY DOMAIN"/>
    <property type="match status" value="1"/>
</dbReference>
<comment type="subcellular location">
    <subcellularLocation>
        <location evidence="1">Cytoplasm</location>
    </subcellularLocation>
</comment>
<evidence type="ECO:0000256" key="2">
    <source>
        <dbReference type="ARBA" id="ARBA00008153"/>
    </source>
</evidence>
<dbReference type="GO" id="GO:0005737">
    <property type="term" value="C:cytoplasm"/>
    <property type="evidence" value="ECO:0007669"/>
    <property type="project" value="UniProtKB-SubCell"/>
</dbReference>
<dbReference type="FunCoup" id="A0A6J0CBA5">
    <property type="interactions" value="1407"/>
</dbReference>
<dbReference type="GeneID" id="107227146"/>
<evidence type="ECO:0000256" key="5">
    <source>
        <dbReference type="SAM" id="MobiDB-lite"/>
    </source>
</evidence>
<feature type="domain" description="Rab3-GAP regulatory subunit N-terminal" evidence="6">
    <location>
        <begin position="39"/>
        <end position="464"/>
    </location>
</feature>
<evidence type="ECO:0000259" key="7">
    <source>
        <dbReference type="Pfam" id="PF14656"/>
    </source>
</evidence>
<dbReference type="OrthoDB" id="2019917at2759"/>
<dbReference type="GO" id="GO:0005096">
    <property type="term" value="F:GTPase activator activity"/>
    <property type="evidence" value="ECO:0007669"/>
    <property type="project" value="UniProtKB-KW"/>
</dbReference>
<evidence type="ECO:0000259" key="6">
    <source>
        <dbReference type="Pfam" id="PF14655"/>
    </source>
</evidence>
<evidence type="ECO:0000256" key="1">
    <source>
        <dbReference type="ARBA" id="ARBA00004496"/>
    </source>
</evidence>
<name>A0A6J0CBA5_NEOLC</name>
<accession>A0A6J0CBA5</accession>
<keyword evidence="3" id="KW-0343">GTPase activation</keyword>
<feature type="domain" description="Rab3GAP regulatory subunit C-terminal" evidence="7">
    <location>
        <begin position="747"/>
        <end position="1392"/>
    </location>
</feature>
<dbReference type="InterPro" id="IPR032839">
    <property type="entry name" value="RAB3GAP_N"/>
</dbReference>
<keyword evidence="4" id="KW-0963">Cytoplasm</keyword>
<protein>
    <submittedName>
        <fullName evidence="9">Rab3 GTPase-activating protein non-catalytic subunit</fullName>
    </submittedName>
</protein>
<dbReference type="InParanoid" id="A0A6J0CBA5"/>
<reference evidence="9" key="1">
    <citation type="submission" date="2025-08" db="UniProtKB">
        <authorList>
            <consortium name="RefSeq"/>
        </authorList>
    </citation>
    <scope>IDENTIFICATION</scope>
    <source>
        <tissue evidence="9">Thorax and Abdomen</tissue>
    </source>
</reference>
<sequence length="1415" mass="158006">MSCQIKGIANLVDLPNVKNSLLRDAGSKLDYVPDKELPLQDLIISLSPAGDVLAIAWNKNMVILTSKWDSHEPGDVKMKFHLTWSGDVTDEENEQITCLACLPLISLGKTSAGSGPDWTCMAVGFSSGFIRFYTETGALLIDEQLHNEAVLGIKCQSHSPSRHVGDSGLSEEVHVLYNSAVCIMQGFPLFSTLRACRNHLARVQANCNAKPPAANLSYKKWGFKNQGITNDSEVIGTTSVDTFDHLMSASICGGYNAAYRSSAPQHSLVMATGKRPFIGFHYALEGGAAPVLSDVAIAMASKLASAIGTAVPWFRGNKKTPTSPEKTKGVISEPAEPMICRFGLSDIMREGDCIVVSPNRALSIVSDAMGRVTLVDNRRGVAVRMWKGYRNAQCGWIEVMEEKNNGSRKSRGSSSSSSSGNVHGRRIALFLTIYAPKKGVIDIWGIQQGPKIATFSASKNGRLLYTNYGLLGLNDMTMSSANRAQYPCVFVDPLGGLKEVIVPFHFALSSKNGKRARDLHLLKKLKAFLREEEFDSEKLINEVTSTCMDFKTNEIRLQAVEMLMVNKHITPESLLAALDVFVENLSQYKDDEFEPAAKSLYQTSTRLQRVIAFYKSVYLQFNQPPEYNTIASDSLPSCKQLSGILLASEREIRRILKLSKTLSEFEKPKSRSQTKVLFKEDGSAFVDFLSCFEFGGSGDFIGIKKDVPEEKKHNICQLLYQGWLYSDDPITNWQNVALHSCIQPAILMQFALIYWLHKKPGAPLEVELKRFKQLLHAICSLIEVEEICVEYNEISSWWQEMRNILSDSTNPFNALTAAMVCRAVAMKLEKSKDTAYNSEQKDGNGNKDEDAENGNTSEKMEDLDEELNRTPEEENSSSTSDWENVSKDTCQFTALISNLEDIAILNAIVSQKPPSDHTTEFFSLPFESMNISLGYVLSRGKGSVSEIVAKWLSSTGIDPARLIDTTDVEFDQMQLSMDSLKIAESLDEAAAMELSQQDQMKLLSVSVELGSEAQADSTAQSYILEKLTVLKKSFPYSLTTSVLLANLCWEFTMTWNKDVTQLDALEAALAVLRQIPMKQMRQGVCCLLWTLHMKKRMEAAAKLMNKSGKLPKERYCLQDVGVSDMQLITLLQLCVMFLDIFLDAEVMEIENSSIIKSEEIWESHPIGPQPFAALALSQTPAWYELVMLHLQLANVLHMMAYFNLKVQKPLNILFDSVSHPYFFQDITNKALLTWFRDEKRDSARTEFLCRVITATMDSIHQETTEENNFSSTQAITWMSKCQTLASIWKINNDELRIHQVCQLYINGFDRLAEEILTAVNDTEGLAINLLPIAGRRMMAYLSKTPDLLEEISRISPTLTTYLEGLCNPSAAYTSCSNSDTIELIQRVSRTLPETYPNYHIAQLMLDATFIYEGKT</sequence>
<evidence type="ECO:0000256" key="3">
    <source>
        <dbReference type="ARBA" id="ARBA00022468"/>
    </source>
</evidence>
<dbReference type="KEGG" id="nlo:107227146"/>
<dbReference type="InterPro" id="IPR026059">
    <property type="entry name" value="Rab3GAP2"/>
</dbReference>
<dbReference type="PANTHER" id="PTHR12472:SF0">
    <property type="entry name" value="RAB3 GTPASE-ACTIVATING PROTEIN NON-CATALYTIC SUBUNIT"/>
    <property type="match status" value="1"/>
</dbReference>
<feature type="region of interest" description="Disordered" evidence="5">
    <location>
        <begin position="833"/>
        <end position="884"/>
    </location>
</feature>
<evidence type="ECO:0000313" key="8">
    <source>
        <dbReference type="Proteomes" id="UP000829291"/>
    </source>
</evidence>
<dbReference type="RefSeq" id="XP_015523685.1">
    <property type="nucleotide sequence ID" value="XM_015668199.2"/>
</dbReference>
<gene>
    <name evidence="9" type="primary">LOC107227146</name>
</gene>